<gene>
    <name evidence="1" type="ORF">IAB38_07810</name>
</gene>
<organism evidence="1 2">
    <name type="scientific">Candidatus Onthousia excrementipullorum</name>
    <dbReference type="NCBI Taxonomy" id="2840884"/>
    <lineage>
        <taxon>Bacteria</taxon>
        <taxon>Bacillati</taxon>
        <taxon>Bacillota</taxon>
        <taxon>Bacilli</taxon>
        <taxon>Candidatus Onthousia</taxon>
    </lineage>
</organism>
<name>A0A9D1DVT7_9FIRM</name>
<proteinExistence type="predicted"/>
<dbReference type="EMBL" id="DVHC01000072">
    <property type="protein sequence ID" value="HIR59923.1"/>
    <property type="molecule type" value="Genomic_DNA"/>
</dbReference>
<evidence type="ECO:0000313" key="1">
    <source>
        <dbReference type="EMBL" id="HIR59923.1"/>
    </source>
</evidence>
<evidence type="ECO:0000313" key="2">
    <source>
        <dbReference type="Proteomes" id="UP000824232"/>
    </source>
</evidence>
<dbReference type="AlphaFoldDB" id="A0A9D1DVT7"/>
<dbReference type="Proteomes" id="UP000824232">
    <property type="component" value="Unassembled WGS sequence"/>
</dbReference>
<reference evidence="1" key="2">
    <citation type="journal article" date="2021" name="PeerJ">
        <title>Extensive microbial diversity within the chicken gut microbiome revealed by metagenomics and culture.</title>
        <authorList>
            <person name="Gilroy R."/>
            <person name="Ravi A."/>
            <person name="Getino M."/>
            <person name="Pursley I."/>
            <person name="Horton D.L."/>
            <person name="Alikhan N.F."/>
            <person name="Baker D."/>
            <person name="Gharbi K."/>
            <person name="Hall N."/>
            <person name="Watson M."/>
            <person name="Adriaenssens E.M."/>
            <person name="Foster-Nyarko E."/>
            <person name="Jarju S."/>
            <person name="Secka A."/>
            <person name="Antonio M."/>
            <person name="Oren A."/>
            <person name="Chaudhuri R.R."/>
            <person name="La Ragione R."/>
            <person name="Hildebrand F."/>
            <person name="Pallen M.J."/>
        </authorList>
    </citation>
    <scope>NUCLEOTIDE SEQUENCE</scope>
    <source>
        <strain evidence="1">CHK184-20233</strain>
    </source>
</reference>
<protein>
    <submittedName>
        <fullName evidence="1">Uncharacterized protein</fullName>
    </submittedName>
</protein>
<reference evidence="1" key="1">
    <citation type="submission" date="2020-10" db="EMBL/GenBank/DDBJ databases">
        <authorList>
            <person name="Gilroy R."/>
        </authorList>
    </citation>
    <scope>NUCLEOTIDE SEQUENCE</scope>
    <source>
        <strain evidence="1">CHK184-20233</strain>
    </source>
</reference>
<comment type="caution">
    <text evidence="1">The sequence shown here is derived from an EMBL/GenBank/DDBJ whole genome shotgun (WGS) entry which is preliminary data.</text>
</comment>
<accession>A0A9D1DVT7</accession>
<sequence length="149" mass="17189">MNKEKVNSVNSKEVLLKQISKIDEYFNNKETIPEDEARKALLMIGMASKIGEKNTICHISRLDVSHNCYRTLQGSYRTVSKEASFTLNNITDENLSIIIGQFIILQNLEEYLEREKEIPLNILMEMNARVVKGISESEKVFKKINHISR</sequence>